<protein>
    <recommendedName>
        <fullName evidence="3">F-box domain-containing protein</fullName>
    </recommendedName>
</protein>
<dbReference type="Gene3D" id="3.80.10.10">
    <property type="entry name" value="Ribonuclease Inhibitor"/>
    <property type="match status" value="1"/>
</dbReference>
<dbReference type="PANTHER" id="PTHR13318">
    <property type="entry name" value="PARTNER OF PAIRED, ISOFORM B-RELATED"/>
    <property type="match status" value="1"/>
</dbReference>
<gene>
    <name evidence="1" type="ORF">BOTBODRAFT_181095</name>
</gene>
<dbReference type="OrthoDB" id="2884925at2759"/>
<dbReference type="InterPro" id="IPR032675">
    <property type="entry name" value="LRR_dom_sf"/>
</dbReference>
<dbReference type="PANTHER" id="PTHR13318:SF95">
    <property type="entry name" value="F-BOX PROTEIN YLR352W"/>
    <property type="match status" value="1"/>
</dbReference>
<evidence type="ECO:0000313" key="2">
    <source>
        <dbReference type="Proteomes" id="UP000027195"/>
    </source>
</evidence>
<accession>A0A067M5U9</accession>
<evidence type="ECO:0000313" key="1">
    <source>
        <dbReference type="EMBL" id="KDQ06951.1"/>
    </source>
</evidence>
<reference evidence="2" key="1">
    <citation type="journal article" date="2014" name="Proc. Natl. Acad. Sci. U.S.A.">
        <title>Extensive sampling of basidiomycete genomes demonstrates inadequacy of the white-rot/brown-rot paradigm for wood decay fungi.</title>
        <authorList>
            <person name="Riley R."/>
            <person name="Salamov A.A."/>
            <person name="Brown D.W."/>
            <person name="Nagy L.G."/>
            <person name="Floudas D."/>
            <person name="Held B.W."/>
            <person name="Levasseur A."/>
            <person name="Lombard V."/>
            <person name="Morin E."/>
            <person name="Otillar R."/>
            <person name="Lindquist E.A."/>
            <person name="Sun H."/>
            <person name="LaButti K.M."/>
            <person name="Schmutz J."/>
            <person name="Jabbour D."/>
            <person name="Luo H."/>
            <person name="Baker S.E."/>
            <person name="Pisabarro A.G."/>
            <person name="Walton J.D."/>
            <person name="Blanchette R.A."/>
            <person name="Henrissat B."/>
            <person name="Martin F."/>
            <person name="Cullen D."/>
            <person name="Hibbett D.S."/>
            <person name="Grigoriev I.V."/>
        </authorList>
    </citation>
    <scope>NUCLEOTIDE SEQUENCE [LARGE SCALE GENOMIC DNA]</scope>
    <source>
        <strain evidence="2">FD-172 SS1</strain>
    </source>
</reference>
<keyword evidence="2" id="KW-1185">Reference proteome</keyword>
<sequence length="398" mass="43893">MTACIPAFSSFGLAITNFVFDIRHLFGVRLRDVFRVLQSCPNLVRCSVRGAGARTDRTGHADTVRLQRLEELEISHFTAMVDSLDRLEFPSLQSLSLTETSWGSQTIRSLYRSLQTCGKLSSIVLRDEQGRHYDGSPGFHDSLIVLNSVRRVTIHGNLVLCDLLEAISFPRLEELTLHSTLPDIVYNYMSLSTELREVSLYGIYDGTPMFLANDVPFLLPSLIRLHLENSNGVLDFISAPRLESLSLKGGARNLAPLGASLRQFLGQSQPPLRTLVFDGVDVGDEEMIWCLGQLPRLGELQVRKCTITDATLQALASPSPAVAGASWLLPKLTRIVLIRNRITPQSVIALLTSRNADPPAPAVGARLPSVDAELSFDPDRRPEERDIEVIASLGGLLR</sequence>
<dbReference type="STRING" id="930990.A0A067M5U9"/>
<dbReference type="HOGENOM" id="CLU_692589_0_0_1"/>
<organism evidence="1 2">
    <name type="scientific">Botryobasidium botryosum (strain FD-172 SS1)</name>
    <dbReference type="NCBI Taxonomy" id="930990"/>
    <lineage>
        <taxon>Eukaryota</taxon>
        <taxon>Fungi</taxon>
        <taxon>Dikarya</taxon>
        <taxon>Basidiomycota</taxon>
        <taxon>Agaricomycotina</taxon>
        <taxon>Agaricomycetes</taxon>
        <taxon>Cantharellales</taxon>
        <taxon>Botryobasidiaceae</taxon>
        <taxon>Botryobasidium</taxon>
    </lineage>
</organism>
<dbReference type="EMBL" id="KL198118">
    <property type="protein sequence ID" value="KDQ06951.1"/>
    <property type="molecule type" value="Genomic_DNA"/>
</dbReference>
<dbReference type="GO" id="GO:0031146">
    <property type="term" value="P:SCF-dependent proteasomal ubiquitin-dependent protein catabolic process"/>
    <property type="evidence" value="ECO:0007669"/>
    <property type="project" value="TreeGrafter"/>
</dbReference>
<dbReference type="InParanoid" id="A0A067M5U9"/>
<dbReference type="AlphaFoldDB" id="A0A067M5U9"/>
<dbReference type="Proteomes" id="UP000027195">
    <property type="component" value="Unassembled WGS sequence"/>
</dbReference>
<dbReference type="GO" id="GO:0019005">
    <property type="term" value="C:SCF ubiquitin ligase complex"/>
    <property type="evidence" value="ECO:0007669"/>
    <property type="project" value="TreeGrafter"/>
</dbReference>
<proteinExistence type="predicted"/>
<name>A0A067M5U9_BOTB1</name>
<evidence type="ECO:0008006" key="3">
    <source>
        <dbReference type="Google" id="ProtNLM"/>
    </source>
</evidence>
<dbReference type="SUPFAM" id="SSF52047">
    <property type="entry name" value="RNI-like"/>
    <property type="match status" value="1"/>
</dbReference>